<keyword evidence="2" id="KW-1185">Reference proteome</keyword>
<dbReference type="EMBL" id="JXTB01000121">
    <property type="protein sequence ID" value="PON61411.1"/>
    <property type="molecule type" value="Genomic_DNA"/>
</dbReference>
<evidence type="ECO:0000313" key="1">
    <source>
        <dbReference type="EMBL" id="PON61411.1"/>
    </source>
</evidence>
<evidence type="ECO:0000313" key="2">
    <source>
        <dbReference type="Proteomes" id="UP000237105"/>
    </source>
</evidence>
<dbReference type="AlphaFoldDB" id="A0A2P5CK38"/>
<reference evidence="2" key="1">
    <citation type="submission" date="2016-06" db="EMBL/GenBank/DDBJ databases">
        <title>Parallel loss of symbiosis genes in relatives of nitrogen-fixing non-legume Parasponia.</title>
        <authorList>
            <person name="Van Velzen R."/>
            <person name="Holmer R."/>
            <person name="Bu F."/>
            <person name="Rutten L."/>
            <person name="Van Zeijl A."/>
            <person name="Liu W."/>
            <person name="Santuari L."/>
            <person name="Cao Q."/>
            <person name="Sharma T."/>
            <person name="Shen D."/>
            <person name="Roswanjaya Y."/>
            <person name="Wardhani T."/>
            <person name="Kalhor M.S."/>
            <person name="Jansen J."/>
            <person name="Van den Hoogen J."/>
            <person name="Gungor B."/>
            <person name="Hartog M."/>
            <person name="Hontelez J."/>
            <person name="Verver J."/>
            <person name="Yang W.-C."/>
            <person name="Schijlen E."/>
            <person name="Repin R."/>
            <person name="Schilthuizen M."/>
            <person name="Schranz E."/>
            <person name="Heidstra R."/>
            <person name="Miyata K."/>
            <person name="Fedorova E."/>
            <person name="Kohlen W."/>
            <person name="Bisseling T."/>
            <person name="Smit S."/>
            <person name="Geurts R."/>
        </authorList>
    </citation>
    <scope>NUCLEOTIDE SEQUENCE [LARGE SCALE GENOMIC DNA]</scope>
    <source>
        <strain evidence="2">cv. WU1-14</strain>
    </source>
</reference>
<accession>A0A2P5CK38</accession>
<gene>
    <name evidence="1" type="ORF">PanWU01x14_145310</name>
</gene>
<comment type="caution">
    <text evidence="1">The sequence shown here is derived from an EMBL/GenBank/DDBJ whole genome shotgun (WGS) entry which is preliminary data.</text>
</comment>
<dbReference type="Proteomes" id="UP000237105">
    <property type="component" value="Unassembled WGS sequence"/>
</dbReference>
<organism evidence="1 2">
    <name type="scientific">Parasponia andersonii</name>
    <name type="common">Sponia andersonii</name>
    <dbReference type="NCBI Taxonomy" id="3476"/>
    <lineage>
        <taxon>Eukaryota</taxon>
        <taxon>Viridiplantae</taxon>
        <taxon>Streptophyta</taxon>
        <taxon>Embryophyta</taxon>
        <taxon>Tracheophyta</taxon>
        <taxon>Spermatophyta</taxon>
        <taxon>Magnoliopsida</taxon>
        <taxon>eudicotyledons</taxon>
        <taxon>Gunneridae</taxon>
        <taxon>Pentapetalae</taxon>
        <taxon>rosids</taxon>
        <taxon>fabids</taxon>
        <taxon>Rosales</taxon>
        <taxon>Cannabaceae</taxon>
        <taxon>Parasponia</taxon>
    </lineage>
</organism>
<protein>
    <submittedName>
        <fullName evidence="1">Uncharacterized protein</fullName>
    </submittedName>
</protein>
<sequence length="101" mass="11633">MNCSFFLCTVVVVVMNNVNRRAQLGSFLDTAWSNDESVHNEQWNYAVVGIKQILINGIVNQLMHLTSKGKVVIVFWEWICDGFCGWRLLLYGVQIVIKCYM</sequence>
<proteinExistence type="predicted"/>
<name>A0A2P5CK38_PARAD</name>
<dbReference type="OrthoDB" id="10463591at2759"/>